<feature type="compositionally biased region" description="Polar residues" evidence="7">
    <location>
        <begin position="256"/>
        <end position="268"/>
    </location>
</feature>
<dbReference type="InterPro" id="IPR016177">
    <property type="entry name" value="DNA-bd_dom_sf"/>
</dbReference>
<dbReference type="Gene3D" id="3.30.730.10">
    <property type="entry name" value="AP2/ERF domain"/>
    <property type="match status" value="1"/>
</dbReference>
<dbReference type="PRINTS" id="PR00367">
    <property type="entry name" value="ETHRSPELEMNT"/>
</dbReference>
<evidence type="ECO:0000313" key="10">
    <source>
        <dbReference type="Proteomes" id="UP001161247"/>
    </source>
</evidence>
<gene>
    <name evidence="9" type="ORF">OLC1_LOCUS11395</name>
</gene>
<keyword evidence="10" id="KW-1185">Reference proteome</keyword>
<feature type="compositionally biased region" description="Low complexity" evidence="7">
    <location>
        <begin position="269"/>
        <end position="285"/>
    </location>
</feature>
<dbReference type="SMART" id="SM00380">
    <property type="entry name" value="AP2"/>
    <property type="match status" value="1"/>
</dbReference>
<dbReference type="Pfam" id="PF00847">
    <property type="entry name" value="AP2"/>
    <property type="match status" value="1"/>
</dbReference>
<evidence type="ECO:0000256" key="6">
    <source>
        <dbReference type="ARBA" id="ARBA00023242"/>
    </source>
</evidence>
<dbReference type="InterPro" id="IPR001471">
    <property type="entry name" value="AP2/ERF_dom"/>
</dbReference>
<name>A0AAV1D2F5_OLDCO</name>
<dbReference type="PANTHER" id="PTHR31190">
    <property type="entry name" value="DNA-BINDING DOMAIN"/>
    <property type="match status" value="1"/>
</dbReference>
<evidence type="ECO:0000256" key="4">
    <source>
        <dbReference type="ARBA" id="ARBA00023125"/>
    </source>
</evidence>
<feature type="domain" description="AP2/ERF" evidence="8">
    <location>
        <begin position="193"/>
        <end position="250"/>
    </location>
</feature>
<proteinExistence type="predicted"/>
<evidence type="ECO:0000256" key="5">
    <source>
        <dbReference type="ARBA" id="ARBA00023163"/>
    </source>
</evidence>
<evidence type="ECO:0000259" key="8">
    <source>
        <dbReference type="PROSITE" id="PS51032"/>
    </source>
</evidence>
<dbReference type="InterPro" id="IPR036955">
    <property type="entry name" value="AP2/ERF_dom_sf"/>
</dbReference>
<feature type="region of interest" description="Disordered" evidence="7">
    <location>
        <begin position="1"/>
        <end position="50"/>
    </location>
</feature>
<dbReference type="CDD" id="cd00018">
    <property type="entry name" value="AP2"/>
    <property type="match status" value="1"/>
</dbReference>
<dbReference type="GO" id="GO:0003677">
    <property type="term" value="F:DNA binding"/>
    <property type="evidence" value="ECO:0007669"/>
    <property type="project" value="UniProtKB-KW"/>
</dbReference>
<keyword evidence="3" id="KW-0805">Transcription regulation</keyword>
<feature type="region of interest" description="Disordered" evidence="7">
    <location>
        <begin position="256"/>
        <end position="312"/>
    </location>
</feature>
<evidence type="ECO:0000256" key="1">
    <source>
        <dbReference type="ARBA" id="ARBA00004123"/>
    </source>
</evidence>
<protein>
    <submittedName>
        <fullName evidence="9">OLC1v1000100C1</fullName>
    </submittedName>
</protein>
<organism evidence="9 10">
    <name type="scientific">Oldenlandia corymbosa var. corymbosa</name>
    <dbReference type="NCBI Taxonomy" id="529605"/>
    <lineage>
        <taxon>Eukaryota</taxon>
        <taxon>Viridiplantae</taxon>
        <taxon>Streptophyta</taxon>
        <taxon>Embryophyta</taxon>
        <taxon>Tracheophyta</taxon>
        <taxon>Spermatophyta</taxon>
        <taxon>Magnoliopsida</taxon>
        <taxon>eudicotyledons</taxon>
        <taxon>Gunneridae</taxon>
        <taxon>Pentapetalae</taxon>
        <taxon>asterids</taxon>
        <taxon>lamiids</taxon>
        <taxon>Gentianales</taxon>
        <taxon>Rubiaceae</taxon>
        <taxon>Rubioideae</taxon>
        <taxon>Spermacoceae</taxon>
        <taxon>Hedyotis-Oldenlandia complex</taxon>
        <taxon>Oldenlandia</taxon>
    </lineage>
</organism>
<keyword evidence="4" id="KW-0238">DNA-binding</keyword>
<evidence type="ECO:0000256" key="7">
    <source>
        <dbReference type="SAM" id="MobiDB-lite"/>
    </source>
</evidence>
<evidence type="ECO:0000313" key="9">
    <source>
        <dbReference type="EMBL" id="CAI9101932.1"/>
    </source>
</evidence>
<keyword evidence="6" id="KW-0539">Nucleus</keyword>
<dbReference type="PANTHER" id="PTHR31190:SF181">
    <property type="entry name" value="OS02G0764700 PROTEIN"/>
    <property type="match status" value="1"/>
</dbReference>
<accession>A0AAV1D2F5</accession>
<reference evidence="9" key="1">
    <citation type="submission" date="2023-03" db="EMBL/GenBank/DDBJ databases">
        <authorList>
            <person name="Julca I."/>
        </authorList>
    </citation>
    <scope>NUCLEOTIDE SEQUENCE</scope>
</reference>
<comment type="subcellular location">
    <subcellularLocation>
        <location evidence="1">Nucleus</location>
    </subcellularLocation>
</comment>
<dbReference type="EMBL" id="OX459121">
    <property type="protein sequence ID" value="CAI9101932.1"/>
    <property type="molecule type" value="Genomic_DNA"/>
</dbReference>
<dbReference type="GO" id="GO:0003700">
    <property type="term" value="F:DNA-binding transcription factor activity"/>
    <property type="evidence" value="ECO:0007669"/>
    <property type="project" value="InterPro"/>
</dbReference>
<keyword evidence="5" id="KW-0804">Transcription</keyword>
<dbReference type="Proteomes" id="UP001161247">
    <property type="component" value="Chromosome 4"/>
</dbReference>
<dbReference type="GO" id="GO:0009873">
    <property type="term" value="P:ethylene-activated signaling pathway"/>
    <property type="evidence" value="ECO:0007669"/>
    <property type="project" value="InterPro"/>
</dbReference>
<dbReference type="FunFam" id="3.30.730.10:FF:000001">
    <property type="entry name" value="Ethylene-responsive transcription factor 2"/>
    <property type="match status" value="1"/>
</dbReference>
<dbReference type="SUPFAM" id="SSF54171">
    <property type="entry name" value="DNA-binding domain"/>
    <property type="match status" value="1"/>
</dbReference>
<dbReference type="PROSITE" id="PS51032">
    <property type="entry name" value="AP2_ERF"/>
    <property type="match status" value="1"/>
</dbReference>
<dbReference type="InterPro" id="IPR044808">
    <property type="entry name" value="ERF_plant"/>
</dbReference>
<dbReference type="AlphaFoldDB" id="A0AAV1D2F5"/>
<dbReference type="GO" id="GO:0006952">
    <property type="term" value="P:defense response"/>
    <property type="evidence" value="ECO:0007669"/>
    <property type="project" value="UniProtKB-KW"/>
</dbReference>
<dbReference type="GO" id="GO:0005634">
    <property type="term" value="C:nucleus"/>
    <property type="evidence" value="ECO:0007669"/>
    <property type="project" value="UniProtKB-SubCell"/>
</dbReference>
<keyword evidence="2" id="KW-0611">Plant defense</keyword>
<evidence type="ECO:0000256" key="2">
    <source>
        <dbReference type="ARBA" id="ARBA00022821"/>
    </source>
</evidence>
<evidence type="ECO:0000256" key="3">
    <source>
        <dbReference type="ARBA" id="ARBA00023015"/>
    </source>
</evidence>
<sequence>MQQRSTKRIRPDGIPPPQLTDHPHLLHPISSSSAGHLPPPPPQPPQSKMISTEQELSVMVAALKNVISGAGSTPITTTATPTATAVLDAISAHELRLFPQFESACTPSYATVPSMTSFSFSNIVSDQNHYQQQQQPIMAAAAVGMETCRVCGYNGCLGCDYFTSSAPVSTTIVNPDENTKKNSGGKIRKKKKNYRGVRQRPWGKWAAEIRDPRKAARVWLGTFETAEDAARAYDRAAIEFRGPRAKLNFSFSDYTLTQQQHQEQSTSASSSPQIPQHQQQINNINDHNHKWQSFPPEIKPGNHESGGGSSGFMDIGTTTGMEFLEAFGETELQEWMMMMDFNGDSSSSGGSGNTLSF</sequence>